<proteinExistence type="predicted"/>
<dbReference type="RefSeq" id="WP_036640479.1">
    <property type="nucleotide sequence ID" value="NZ_JFZB01000064.1"/>
</dbReference>
<name>A0A086XQA5_9RHOB</name>
<dbReference type="Proteomes" id="UP000028824">
    <property type="component" value="Unassembled WGS sequence"/>
</dbReference>
<dbReference type="EMBL" id="JFZB01000064">
    <property type="protein sequence ID" value="KFI24205.1"/>
    <property type="molecule type" value="Genomic_DNA"/>
</dbReference>
<dbReference type="AlphaFoldDB" id="A0A086XQA5"/>
<sequence length="62" mass="6617">MTLDMSRPSLKMKAVESACKDASAGPKKDAALKHLLAAEKAQKARSEAETNMELDAARSALE</sequence>
<keyword evidence="2" id="KW-1185">Reference proteome</keyword>
<dbReference type="eggNOG" id="ENOG50332TR">
    <property type="taxonomic scope" value="Bacteria"/>
</dbReference>
<evidence type="ECO:0000313" key="1">
    <source>
        <dbReference type="EMBL" id="KFI24205.1"/>
    </source>
</evidence>
<reference evidence="1 2" key="1">
    <citation type="submission" date="2014-03" db="EMBL/GenBank/DDBJ databases">
        <title>Genome of Paenirhodobacter enshiensis DW2-9.</title>
        <authorList>
            <person name="Wang D."/>
            <person name="Wang G."/>
        </authorList>
    </citation>
    <scope>NUCLEOTIDE SEQUENCE [LARGE SCALE GENOMIC DNA]</scope>
    <source>
        <strain evidence="1 2">DW2-9</strain>
    </source>
</reference>
<evidence type="ECO:0000313" key="2">
    <source>
        <dbReference type="Proteomes" id="UP000028824"/>
    </source>
</evidence>
<accession>A0A086XQA5</accession>
<comment type="caution">
    <text evidence="1">The sequence shown here is derived from an EMBL/GenBank/DDBJ whole genome shotgun (WGS) entry which is preliminary data.</text>
</comment>
<gene>
    <name evidence="1" type="ORF">CG50_13480</name>
</gene>
<protein>
    <submittedName>
        <fullName evidence="1">Uncharacterized protein</fullName>
    </submittedName>
</protein>
<organism evidence="1 2">
    <name type="scientific">Paenirhodobacter enshiensis</name>
    <dbReference type="NCBI Taxonomy" id="1105367"/>
    <lineage>
        <taxon>Bacteria</taxon>
        <taxon>Pseudomonadati</taxon>
        <taxon>Pseudomonadota</taxon>
        <taxon>Alphaproteobacteria</taxon>
        <taxon>Rhodobacterales</taxon>
        <taxon>Rhodobacter group</taxon>
        <taxon>Paenirhodobacter</taxon>
    </lineage>
</organism>